<dbReference type="InterPro" id="IPR006311">
    <property type="entry name" value="TAT_signal"/>
</dbReference>
<dbReference type="Gene3D" id="2.60.120.260">
    <property type="entry name" value="Galactose-binding domain-like"/>
    <property type="match status" value="1"/>
</dbReference>
<protein>
    <submittedName>
        <fullName evidence="3">Outer membrane protein assembly factor BamB</fullName>
    </submittedName>
</protein>
<dbReference type="EMBL" id="JACGWT010000001">
    <property type="protein sequence ID" value="MBA8792559.1"/>
    <property type="molecule type" value="Genomic_DNA"/>
</dbReference>
<sequence>MRHRRSVVAGLALVLALAGLRPVTAQAATTPPTVTAPASVATGSTVTVTGSGFTPGRSVALAFGIVPAGSVTAGSAGTFSTAVTVPSTVIAGPQPLAATEATSRRTATVAVSVRTDWLQPGGGPAHVGANPAQVLLDQSSAASSAVKWSVATGQDYPSEPVVGSGLLVVAGSGSVQARRTSDGARVWSVDGSAYAPAIGGSTLVVTSGAVLTARDLGTGARRWQRDLRGAQQYGGLGQPVVDGARVFVPVTRYDAGATSFGYAVVALDLATGTTLWSTTLASDSGLAVSGGRVYAATGTGKLAALSASAGNLLWVTQSPAESLGDPVVAEGYVLAGSHVSSGPGYGVKPVGVVAFDASTGAVRWTFSSGLQQGDASRPAVADGSVFVAVNGGEFEDYESAAWYGLNLTTGLPRWYASPPLSGQSVPTDPVVAAGVVWSGSCGPNAKFLGFDATSGAKLRDYNPVRCATAVAINSRVFVLDRGGNLSVLGLPTEVGAVRSLDDDDTGSGSERLAYTGSWVTGSSTGSYGGGQHASTTPGSRVTVPFTGTGVRYWFSVQPDGGSAEVQIDGTTVATVDQYAAARTNGLTSWTSPVLPRGPHTLTVVARARTTAASTGNRVAVDRIDVAH</sequence>
<evidence type="ECO:0000256" key="1">
    <source>
        <dbReference type="SAM" id="SignalP"/>
    </source>
</evidence>
<dbReference type="InterPro" id="IPR015943">
    <property type="entry name" value="WD40/YVTN_repeat-like_dom_sf"/>
</dbReference>
<evidence type="ECO:0000259" key="2">
    <source>
        <dbReference type="Pfam" id="PF13360"/>
    </source>
</evidence>
<dbReference type="Proteomes" id="UP000523079">
    <property type="component" value="Unassembled WGS sequence"/>
</dbReference>
<dbReference type="InterPro" id="IPR002372">
    <property type="entry name" value="PQQ_rpt_dom"/>
</dbReference>
<dbReference type="PANTHER" id="PTHR34512">
    <property type="entry name" value="CELL SURFACE PROTEIN"/>
    <property type="match status" value="1"/>
</dbReference>
<comment type="caution">
    <text evidence="3">The sequence shown here is derived from an EMBL/GenBank/DDBJ whole genome shotgun (WGS) entry which is preliminary data.</text>
</comment>
<dbReference type="InterPro" id="IPR011047">
    <property type="entry name" value="Quinoprotein_ADH-like_sf"/>
</dbReference>
<dbReference type="PROSITE" id="PS51318">
    <property type="entry name" value="TAT"/>
    <property type="match status" value="1"/>
</dbReference>
<name>A0A7W3INX7_9ACTN</name>
<evidence type="ECO:0000313" key="4">
    <source>
        <dbReference type="Proteomes" id="UP000523079"/>
    </source>
</evidence>
<dbReference type="PANTHER" id="PTHR34512:SF30">
    <property type="entry name" value="OUTER MEMBRANE PROTEIN ASSEMBLY FACTOR BAMB"/>
    <property type="match status" value="1"/>
</dbReference>
<proteinExistence type="predicted"/>
<dbReference type="AlphaFoldDB" id="A0A7W3INX7"/>
<feature type="domain" description="Pyrrolo-quinoline quinone repeat" evidence="2">
    <location>
        <begin position="264"/>
        <end position="335"/>
    </location>
</feature>
<feature type="domain" description="Pyrrolo-quinoline quinone repeat" evidence="2">
    <location>
        <begin position="140"/>
        <end position="248"/>
    </location>
</feature>
<evidence type="ECO:0000313" key="3">
    <source>
        <dbReference type="EMBL" id="MBA8792559.1"/>
    </source>
</evidence>
<dbReference type="SMART" id="SM00564">
    <property type="entry name" value="PQQ"/>
    <property type="match status" value="6"/>
</dbReference>
<dbReference type="RefSeq" id="WP_182558195.1">
    <property type="nucleotide sequence ID" value="NZ_JACGWT010000001.1"/>
</dbReference>
<dbReference type="Pfam" id="PF13360">
    <property type="entry name" value="PQQ_2"/>
    <property type="match status" value="2"/>
</dbReference>
<keyword evidence="4" id="KW-1185">Reference proteome</keyword>
<feature type="chain" id="PRO_5030870393" evidence="1">
    <location>
        <begin position="28"/>
        <end position="627"/>
    </location>
</feature>
<gene>
    <name evidence="3" type="ORF">FHX74_000153</name>
</gene>
<accession>A0A7W3INX7</accession>
<reference evidence="3 4" key="1">
    <citation type="submission" date="2020-07" db="EMBL/GenBank/DDBJ databases">
        <title>Sequencing the genomes of 1000 actinobacteria strains.</title>
        <authorList>
            <person name="Klenk H.-P."/>
        </authorList>
    </citation>
    <scope>NUCLEOTIDE SEQUENCE [LARGE SCALE GENOMIC DNA]</scope>
    <source>
        <strain evidence="3 4">DSM 100723</strain>
    </source>
</reference>
<dbReference type="SUPFAM" id="SSF50998">
    <property type="entry name" value="Quinoprotein alcohol dehydrogenase-like"/>
    <property type="match status" value="2"/>
</dbReference>
<dbReference type="InterPro" id="IPR027273">
    <property type="entry name" value="Neocarzinostatin-like"/>
</dbReference>
<feature type="signal peptide" evidence="1">
    <location>
        <begin position="1"/>
        <end position="27"/>
    </location>
</feature>
<dbReference type="SUPFAM" id="SSF49319">
    <property type="entry name" value="Actinoxanthin-like"/>
    <property type="match status" value="1"/>
</dbReference>
<dbReference type="InterPro" id="IPR018391">
    <property type="entry name" value="PQQ_b-propeller_rpt"/>
</dbReference>
<organism evidence="3 4">
    <name type="scientific">Microlunatus kandeliicorticis</name>
    <dbReference type="NCBI Taxonomy" id="1759536"/>
    <lineage>
        <taxon>Bacteria</taxon>
        <taxon>Bacillati</taxon>
        <taxon>Actinomycetota</taxon>
        <taxon>Actinomycetes</taxon>
        <taxon>Propionibacteriales</taxon>
        <taxon>Propionibacteriaceae</taxon>
        <taxon>Microlunatus</taxon>
    </lineage>
</organism>
<keyword evidence="1" id="KW-0732">Signal</keyword>
<dbReference type="Gene3D" id="2.130.10.10">
    <property type="entry name" value="YVTN repeat-like/Quinoprotein amine dehydrogenase"/>
    <property type="match status" value="2"/>
</dbReference>